<dbReference type="KEGG" id="dya:Dyak_GE28436"/>
<reference evidence="1 2" key="1">
    <citation type="journal article" date="2007" name="Nature">
        <title>Evolution of genes and genomes on the Drosophila phylogeny.</title>
        <authorList>
            <consortium name="Drosophila 12 Genomes Consortium"/>
            <person name="Clark A.G."/>
            <person name="Eisen M.B."/>
            <person name="Smith D.R."/>
            <person name="Bergman C.M."/>
            <person name="Oliver B."/>
            <person name="Markow T.A."/>
            <person name="Kaufman T.C."/>
            <person name="Kellis M."/>
            <person name="Gelbart W."/>
            <person name="Iyer V.N."/>
            <person name="Pollard D.A."/>
            <person name="Sackton T.B."/>
            <person name="Larracuente A.M."/>
            <person name="Singh N.D."/>
            <person name="Abad J.P."/>
            <person name="Abt D.N."/>
            <person name="Adryan B."/>
            <person name="Aguade M."/>
            <person name="Akashi H."/>
            <person name="Anderson W.W."/>
            <person name="Aquadro C.F."/>
            <person name="Ardell D.H."/>
            <person name="Arguello R."/>
            <person name="Artieri C.G."/>
            <person name="Barbash D.A."/>
            <person name="Barker D."/>
            <person name="Barsanti P."/>
            <person name="Batterham P."/>
            <person name="Batzoglou S."/>
            <person name="Begun D."/>
            <person name="Bhutkar A."/>
            <person name="Blanco E."/>
            <person name="Bosak S.A."/>
            <person name="Bradley R.K."/>
            <person name="Brand A.D."/>
            <person name="Brent M.R."/>
            <person name="Brooks A.N."/>
            <person name="Brown R.H."/>
            <person name="Butlin R.K."/>
            <person name="Caggese C."/>
            <person name="Calvi B.R."/>
            <person name="Bernardo de Carvalho A."/>
            <person name="Caspi A."/>
            <person name="Castrezana S."/>
            <person name="Celniker S.E."/>
            <person name="Chang J.L."/>
            <person name="Chapple C."/>
            <person name="Chatterji S."/>
            <person name="Chinwalla A."/>
            <person name="Civetta A."/>
            <person name="Clifton S.W."/>
            <person name="Comeron J.M."/>
            <person name="Costello J.C."/>
            <person name="Coyne J.A."/>
            <person name="Daub J."/>
            <person name="David R.G."/>
            <person name="Delcher A.L."/>
            <person name="Delehaunty K."/>
            <person name="Do C.B."/>
            <person name="Ebling H."/>
            <person name="Edwards K."/>
            <person name="Eickbush T."/>
            <person name="Evans J.D."/>
            <person name="Filipski A."/>
            <person name="Findeiss S."/>
            <person name="Freyhult E."/>
            <person name="Fulton L."/>
            <person name="Fulton R."/>
            <person name="Garcia A.C."/>
            <person name="Gardiner A."/>
            <person name="Garfield D.A."/>
            <person name="Garvin B.E."/>
            <person name="Gibson G."/>
            <person name="Gilbert D."/>
            <person name="Gnerre S."/>
            <person name="Godfrey J."/>
            <person name="Good R."/>
            <person name="Gotea V."/>
            <person name="Gravely B."/>
            <person name="Greenberg A.J."/>
            <person name="Griffiths-Jones S."/>
            <person name="Gross S."/>
            <person name="Guigo R."/>
            <person name="Gustafson E.A."/>
            <person name="Haerty W."/>
            <person name="Hahn M.W."/>
            <person name="Halligan D.L."/>
            <person name="Halpern A.L."/>
            <person name="Halter G.M."/>
            <person name="Han M.V."/>
            <person name="Heger A."/>
            <person name="Hillier L."/>
            <person name="Hinrichs A.S."/>
            <person name="Holmes I."/>
            <person name="Hoskins R.A."/>
            <person name="Hubisz M.J."/>
            <person name="Hultmark D."/>
            <person name="Huntley M.A."/>
            <person name="Jaffe D.B."/>
            <person name="Jagadeeshan S."/>
            <person name="Jeck W.R."/>
            <person name="Johnson J."/>
            <person name="Jones C.D."/>
            <person name="Jordan W.C."/>
            <person name="Karpen G.H."/>
            <person name="Kataoka E."/>
            <person name="Keightley P.D."/>
            <person name="Kheradpour P."/>
            <person name="Kirkness E.F."/>
            <person name="Koerich L.B."/>
            <person name="Kristiansen K."/>
            <person name="Kudrna D."/>
            <person name="Kulathinal R.J."/>
            <person name="Kumar S."/>
            <person name="Kwok R."/>
            <person name="Lander E."/>
            <person name="Langley C.H."/>
            <person name="Lapoint R."/>
            <person name="Lazzaro B.P."/>
            <person name="Lee S.J."/>
            <person name="Levesque L."/>
            <person name="Li R."/>
            <person name="Lin C.F."/>
            <person name="Lin M.F."/>
            <person name="Lindblad-Toh K."/>
            <person name="Llopart A."/>
            <person name="Long M."/>
            <person name="Low L."/>
            <person name="Lozovsky E."/>
            <person name="Lu J."/>
            <person name="Luo M."/>
            <person name="Machado C.A."/>
            <person name="Makalowski W."/>
            <person name="Marzo M."/>
            <person name="Matsuda M."/>
            <person name="Matzkin L."/>
            <person name="McAllister B."/>
            <person name="McBride C.S."/>
            <person name="McKernan B."/>
            <person name="McKernan K."/>
            <person name="Mendez-Lago M."/>
            <person name="Minx P."/>
            <person name="Mollenhauer M.U."/>
            <person name="Montooth K."/>
            <person name="Mount S.M."/>
            <person name="Mu X."/>
            <person name="Myers E."/>
            <person name="Negre B."/>
            <person name="Newfeld S."/>
            <person name="Nielsen R."/>
            <person name="Noor M.A."/>
            <person name="O'Grady P."/>
            <person name="Pachter L."/>
            <person name="Papaceit M."/>
            <person name="Parisi M.J."/>
            <person name="Parisi M."/>
            <person name="Parts L."/>
            <person name="Pedersen J.S."/>
            <person name="Pesole G."/>
            <person name="Phillippy A.M."/>
            <person name="Ponting C.P."/>
            <person name="Pop M."/>
            <person name="Porcelli D."/>
            <person name="Powell J.R."/>
            <person name="Prohaska S."/>
            <person name="Pruitt K."/>
            <person name="Puig M."/>
            <person name="Quesneville H."/>
            <person name="Ram K.R."/>
            <person name="Rand D."/>
            <person name="Rasmussen M.D."/>
            <person name="Reed L.K."/>
            <person name="Reenan R."/>
            <person name="Reily A."/>
            <person name="Remington K.A."/>
            <person name="Rieger T.T."/>
            <person name="Ritchie M.G."/>
            <person name="Robin C."/>
            <person name="Rogers Y.H."/>
            <person name="Rohde C."/>
            <person name="Rozas J."/>
            <person name="Rubenfield M.J."/>
            <person name="Ruiz A."/>
            <person name="Russo S."/>
            <person name="Salzberg S.L."/>
            <person name="Sanchez-Gracia A."/>
            <person name="Saranga D.J."/>
            <person name="Sato H."/>
            <person name="Schaeffer S.W."/>
            <person name="Schatz M.C."/>
            <person name="Schlenke T."/>
            <person name="Schwartz R."/>
            <person name="Segarra C."/>
            <person name="Singh R.S."/>
            <person name="Sirot L."/>
            <person name="Sirota M."/>
            <person name="Sisneros N.B."/>
            <person name="Smith C.D."/>
            <person name="Smith T.F."/>
            <person name="Spieth J."/>
            <person name="Stage D.E."/>
            <person name="Stark A."/>
            <person name="Stephan W."/>
            <person name="Strausberg R.L."/>
            <person name="Strempel S."/>
            <person name="Sturgill D."/>
            <person name="Sutton G."/>
            <person name="Sutton G.G."/>
            <person name="Tao W."/>
            <person name="Teichmann S."/>
            <person name="Tobari Y.N."/>
            <person name="Tomimura Y."/>
            <person name="Tsolas J.M."/>
            <person name="Valente V.L."/>
            <person name="Venter E."/>
            <person name="Venter J.C."/>
            <person name="Vicario S."/>
            <person name="Vieira F.G."/>
            <person name="Vilella A.J."/>
            <person name="Villasante A."/>
            <person name="Walenz B."/>
            <person name="Wang J."/>
            <person name="Wasserman M."/>
            <person name="Watts T."/>
            <person name="Wilson D."/>
            <person name="Wilson R.K."/>
            <person name="Wing R.A."/>
            <person name="Wolfner M.F."/>
            <person name="Wong A."/>
            <person name="Wong G.K."/>
            <person name="Wu C.I."/>
            <person name="Wu G."/>
            <person name="Yamamoto D."/>
            <person name="Yang H.P."/>
            <person name="Yang S.P."/>
            <person name="Yorke J.A."/>
            <person name="Yoshida K."/>
            <person name="Zdobnov E."/>
            <person name="Zhang P."/>
            <person name="Zhang Y."/>
            <person name="Zimin A.V."/>
            <person name="Baldwin J."/>
            <person name="Abdouelleil A."/>
            <person name="Abdulkadir J."/>
            <person name="Abebe A."/>
            <person name="Abera B."/>
            <person name="Abreu J."/>
            <person name="Acer S.C."/>
            <person name="Aftuck L."/>
            <person name="Alexander A."/>
            <person name="An P."/>
            <person name="Anderson E."/>
            <person name="Anderson S."/>
            <person name="Arachi H."/>
            <person name="Azer M."/>
            <person name="Bachantsang P."/>
            <person name="Barry A."/>
            <person name="Bayul T."/>
            <person name="Berlin A."/>
            <person name="Bessette D."/>
            <person name="Bloom T."/>
            <person name="Blye J."/>
            <person name="Boguslavskiy L."/>
            <person name="Bonnet C."/>
            <person name="Boukhgalter B."/>
            <person name="Bourzgui I."/>
            <person name="Brown A."/>
            <person name="Cahill P."/>
            <person name="Channer S."/>
            <person name="Cheshatsang Y."/>
            <person name="Chuda L."/>
            <person name="Citroen M."/>
            <person name="Collymore A."/>
            <person name="Cooke P."/>
            <person name="Costello M."/>
            <person name="D'Aco K."/>
            <person name="Daza R."/>
            <person name="De Haan G."/>
            <person name="DeGray S."/>
            <person name="DeMaso C."/>
            <person name="Dhargay N."/>
            <person name="Dooley K."/>
            <person name="Dooley E."/>
            <person name="Doricent M."/>
            <person name="Dorje P."/>
            <person name="Dorjee K."/>
            <person name="Dupes A."/>
            <person name="Elong R."/>
            <person name="Falk J."/>
            <person name="Farina A."/>
            <person name="Faro S."/>
            <person name="Ferguson D."/>
            <person name="Fisher S."/>
            <person name="Foley C.D."/>
            <person name="Franke A."/>
            <person name="Friedrich D."/>
            <person name="Gadbois L."/>
            <person name="Gearin G."/>
            <person name="Gearin C.R."/>
            <person name="Giannoukos G."/>
            <person name="Goode T."/>
            <person name="Graham J."/>
            <person name="Grandbois E."/>
            <person name="Grewal S."/>
            <person name="Gyaltsen K."/>
            <person name="Hafez N."/>
            <person name="Hagos B."/>
            <person name="Hall J."/>
            <person name="Henson C."/>
            <person name="Hollinger A."/>
            <person name="Honan T."/>
            <person name="Huard M.D."/>
            <person name="Hughes L."/>
            <person name="Hurhula B."/>
            <person name="Husby M.E."/>
            <person name="Kamat A."/>
            <person name="Kanga B."/>
            <person name="Kashin S."/>
            <person name="Khazanovich D."/>
            <person name="Kisner P."/>
            <person name="Lance K."/>
            <person name="Lara M."/>
            <person name="Lee W."/>
            <person name="Lennon N."/>
            <person name="Letendre F."/>
            <person name="LeVine R."/>
            <person name="Lipovsky A."/>
            <person name="Liu X."/>
            <person name="Liu J."/>
            <person name="Liu S."/>
            <person name="Lokyitsang T."/>
            <person name="Lokyitsang Y."/>
            <person name="Lubonja R."/>
            <person name="Lui A."/>
            <person name="MacDonald P."/>
            <person name="Magnisalis V."/>
            <person name="Maru K."/>
            <person name="Matthews C."/>
            <person name="McCusker W."/>
            <person name="McDonough S."/>
            <person name="Mehta T."/>
            <person name="Meldrim J."/>
            <person name="Meneus L."/>
            <person name="Mihai O."/>
            <person name="Mihalev A."/>
            <person name="Mihova T."/>
            <person name="Mittelman R."/>
            <person name="Mlenga V."/>
            <person name="Montmayeur A."/>
            <person name="Mulrain L."/>
            <person name="Navidi A."/>
            <person name="Naylor J."/>
            <person name="Negash T."/>
            <person name="Nguyen T."/>
            <person name="Nguyen N."/>
            <person name="Nicol R."/>
            <person name="Norbu C."/>
            <person name="Norbu N."/>
            <person name="Novod N."/>
            <person name="O'Neill B."/>
            <person name="Osman S."/>
            <person name="Markiewicz E."/>
            <person name="Oyono O.L."/>
            <person name="Patti C."/>
            <person name="Phunkhang P."/>
            <person name="Pierre F."/>
            <person name="Priest M."/>
            <person name="Raghuraman S."/>
            <person name="Rege F."/>
            <person name="Reyes R."/>
            <person name="Rise C."/>
            <person name="Rogov P."/>
            <person name="Ross K."/>
            <person name="Ryan E."/>
            <person name="Settipalli S."/>
            <person name="Shea T."/>
            <person name="Sherpa N."/>
            <person name="Shi L."/>
            <person name="Shih D."/>
            <person name="Sparrow T."/>
            <person name="Spaulding J."/>
            <person name="Stalker J."/>
            <person name="Stange-Thomann N."/>
            <person name="Stavropoulos S."/>
            <person name="Stone C."/>
            <person name="Strader C."/>
            <person name="Tesfaye S."/>
            <person name="Thomson T."/>
            <person name="Thoulutsang Y."/>
            <person name="Thoulutsang D."/>
            <person name="Topham K."/>
            <person name="Topping I."/>
            <person name="Tsamla T."/>
            <person name="Vassiliev H."/>
            <person name="Vo A."/>
            <person name="Wangchuk T."/>
            <person name="Wangdi T."/>
            <person name="Weiand M."/>
            <person name="Wilkinson J."/>
            <person name="Wilson A."/>
            <person name="Yadav S."/>
            <person name="Young G."/>
            <person name="Yu Q."/>
            <person name="Zembek L."/>
            <person name="Zhong D."/>
            <person name="Zimmer A."/>
            <person name="Zwirko Z."/>
            <person name="Jaffe D.B."/>
            <person name="Alvarez P."/>
            <person name="Brockman W."/>
            <person name="Butler J."/>
            <person name="Chin C."/>
            <person name="Gnerre S."/>
            <person name="Grabherr M."/>
            <person name="Kleber M."/>
            <person name="Mauceli E."/>
            <person name="MacCallum I."/>
        </authorList>
    </citation>
    <scope>NUCLEOTIDE SEQUENCE [LARGE SCALE GENOMIC DNA]</scope>
    <source>
        <strain evidence="2">Tai18E2 / Tucson 14021-0261.01</strain>
    </source>
</reference>
<dbReference type="Proteomes" id="UP000002282">
    <property type="component" value="Chromosome 2R"/>
</dbReference>
<protein>
    <submittedName>
        <fullName evidence="1">Uncharacterized protein</fullName>
    </submittedName>
</protein>
<dbReference type="EMBL" id="CM000158">
    <property type="protein sequence ID" value="KRJ99706.1"/>
    <property type="molecule type" value="Genomic_DNA"/>
</dbReference>
<reference evidence="1 2" key="2">
    <citation type="journal article" date="2007" name="PLoS Biol.">
        <title>Principles of genome evolution in the Drosophila melanogaster species group.</title>
        <authorList>
            <person name="Ranz J.M."/>
            <person name="Maurin D."/>
            <person name="Chan Y.S."/>
            <person name="von Grotthuss M."/>
            <person name="Hillier L.W."/>
            <person name="Roote J."/>
            <person name="Ashburner M."/>
            <person name="Bergman C.M."/>
        </authorList>
    </citation>
    <scope>NUCLEOTIDE SEQUENCE [LARGE SCALE GENOMIC DNA]</scope>
    <source>
        <strain evidence="2">Tai18E2 / Tucson 14021-0261.01</strain>
    </source>
</reference>
<name>A0A0R1DR20_DROYA</name>
<accession>A0A0R1DR20</accession>
<dbReference type="OrthoDB" id="7848683at2759"/>
<organism evidence="1 2">
    <name type="scientific">Drosophila yakuba</name>
    <name type="common">Fruit fly</name>
    <dbReference type="NCBI Taxonomy" id="7245"/>
    <lineage>
        <taxon>Eukaryota</taxon>
        <taxon>Metazoa</taxon>
        <taxon>Ecdysozoa</taxon>
        <taxon>Arthropoda</taxon>
        <taxon>Hexapoda</taxon>
        <taxon>Insecta</taxon>
        <taxon>Pterygota</taxon>
        <taxon>Neoptera</taxon>
        <taxon>Endopterygota</taxon>
        <taxon>Diptera</taxon>
        <taxon>Brachycera</taxon>
        <taxon>Muscomorpha</taxon>
        <taxon>Ephydroidea</taxon>
        <taxon>Drosophilidae</taxon>
        <taxon>Drosophila</taxon>
        <taxon>Sophophora</taxon>
    </lineage>
</organism>
<keyword evidence="2" id="KW-1185">Reference proteome</keyword>
<evidence type="ECO:0000313" key="1">
    <source>
        <dbReference type="EMBL" id="KRJ99706.1"/>
    </source>
</evidence>
<evidence type="ECO:0000313" key="2">
    <source>
        <dbReference type="Proteomes" id="UP000002282"/>
    </source>
</evidence>
<proteinExistence type="predicted"/>
<sequence>MTSTSNVLNIGNDTEELYYKLPKTSNPKAYFEFEFENHMQKLLLNGEKPKKLNENSIERFEATEIMKNGKQYYEFFPGGCENRVILSGRSFLPKDMVFRVKRKIGKEHWVNDNVIQYKKNSMGHIQCIVSDCLQEECIEIYQYLSYLRENSNKK</sequence>
<dbReference type="AlphaFoldDB" id="A0A0R1DR20"/>
<gene>
    <name evidence="1" type="primary">Dyak\GE28436</name>
    <name evidence="1" type="synonym">GE28436</name>
    <name evidence="1" type="ORF">Dyak_GE28436</name>
</gene>